<evidence type="ECO:0000256" key="1">
    <source>
        <dbReference type="SAM" id="SignalP"/>
    </source>
</evidence>
<dbReference type="Proteomes" id="UP000507470">
    <property type="component" value="Unassembled WGS sequence"/>
</dbReference>
<organism evidence="2 3">
    <name type="scientific">Mytilus coruscus</name>
    <name type="common">Sea mussel</name>
    <dbReference type="NCBI Taxonomy" id="42192"/>
    <lineage>
        <taxon>Eukaryota</taxon>
        <taxon>Metazoa</taxon>
        <taxon>Spiralia</taxon>
        <taxon>Lophotrochozoa</taxon>
        <taxon>Mollusca</taxon>
        <taxon>Bivalvia</taxon>
        <taxon>Autobranchia</taxon>
        <taxon>Pteriomorphia</taxon>
        <taxon>Mytilida</taxon>
        <taxon>Mytiloidea</taxon>
        <taxon>Mytilidae</taxon>
        <taxon>Mytilinae</taxon>
        <taxon>Mytilus</taxon>
    </lineage>
</organism>
<reference evidence="2 3" key="1">
    <citation type="submission" date="2020-06" db="EMBL/GenBank/DDBJ databases">
        <authorList>
            <person name="Li R."/>
            <person name="Bekaert M."/>
        </authorList>
    </citation>
    <scope>NUCLEOTIDE SEQUENCE [LARGE SCALE GENOMIC DNA]</scope>
    <source>
        <strain evidence="3">wild</strain>
    </source>
</reference>
<dbReference type="EMBL" id="CACVKT020006393">
    <property type="protein sequence ID" value="CAC5401277.1"/>
    <property type="molecule type" value="Genomic_DNA"/>
</dbReference>
<keyword evidence="3" id="KW-1185">Reference proteome</keyword>
<accession>A0A6J8D0W6</accession>
<evidence type="ECO:0000313" key="3">
    <source>
        <dbReference type="Proteomes" id="UP000507470"/>
    </source>
</evidence>
<proteinExistence type="predicted"/>
<dbReference type="AlphaFoldDB" id="A0A6J8D0W6"/>
<feature type="chain" id="PRO_5026801791" description="Ig-like domain-containing protein" evidence="1">
    <location>
        <begin position="20"/>
        <end position="256"/>
    </location>
</feature>
<gene>
    <name evidence="2" type="ORF">MCOR_35375</name>
</gene>
<dbReference type="OrthoDB" id="6113182at2759"/>
<keyword evidence="1" id="KW-0732">Signal</keyword>
<feature type="signal peptide" evidence="1">
    <location>
        <begin position="1"/>
        <end position="19"/>
    </location>
</feature>
<sequence length="256" mass="29268">MTGYIKVLIFLSLAGRMFCKSICGYYYTASVTTYTSCGLWSAFRCTSERYETRYGERCCSNYESYPHCYPSTSIPSVESTLIDGQVYPISNFDPTPSLKPVFRCVVDDTWYGNYTMDIKWTIDGDDIITYTNVSFTDINLTTILRDTDWIDTHQMNMEVQCAIKVNDSGMDSGHFIFSPVFKAGIYVSSTSIPSVESTLIDGQVYPISNFDPTPSLKPVFRCVVDDTWYGNYTMDIKWTIDGDDIITWLRMYRSQT</sequence>
<evidence type="ECO:0008006" key="4">
    <source>
        <dbReference type="Google" id="ProtNLM"/>
    </source>
</evidence>
<evidence type="ECO:0000313" key="2">
    <source>
        <dbReference type="EMBL" id="CAC5401277.1"/>
    </source>
</evidence>
<name>A0A6J8D0W6_MYTCO</name>
<protein>
    <recommendedName>
        <fullName evidence="4">Ig-like domain-containing protein</fullName>
    </recommendedName>
</protein>